<dbReference type="AlphaFoldDB" id="A0A813RU56"/>
<dbReference type="Proteomes" id="UP000663868">
    <property type="component" value="Unassembled WGS sequence"/>
</dbReference>
<dbReference type="EMBL" id="CAJNOE010000037">
    <property type="protein sequence ID" value="CAF0786017.1"/>
    <property type="molecule type" value="Genomic_DNA"/>
</dbReference>
<evidence type="ECO:0000313" key="9">
    <source>
        <dbReference type="Proteomes" id="UP000663860"/>
    </source>
</evidence>
<keyword evidence="2" id="KW-1133">Transmembrane helix</keyword>
<feature type="chain" id="PRO_5035683067" description="MAM domain-containing protein" evidence="3">
    <location>
        <begin position="18"/>
        <end position="395"/>
    </location>
</feature>
<keyword evidence="2" id="KW-0812">Transmembrane</keyword>
<dbReference type="EMBL" id="CAJNON010000434">
    <property type="protein sequence ID" value="CAF1260497.1"/>
    <property type="molecule type" value="Genomic_DNA"/>
</dbReference>
<feature type="domain" description="MAM" evidence="4">
    <location>
        <begin position="22"/>
        <end position="236"/>
    </location>
</feature>
<sequence>MRTLVVGVIILLQSCYCQNQLYRCTFDSDTCGFDDGPSTPKIDMTAPPVPGSQPPTRPLSDVTSILEETTYNKERCDLPYDYPQGNWTMHFCVRTDDVANAVFVCPTTSGGYGICASGLYGFVTTSGDGIYKNVFSRNISNAGATTQCLEFYYYLLNDVHSPTITFQWASVSNTLVTNIITQVKPEGENKWYSSRTTFITTPEEYLLQFQFDREASSPAYTFALDEISITEGSCEPTPTDITSDPSTNTNEISSAMSSSSSLDLFNDTTISLPDTTSTSSILPSSSSSTTSHATFGSTSSTLTTVADLSTTTSPKTTPTTTATETTVIISTEPPSDLGLLLGLSLGIGIPVLIALIGGFLCCLKKIRPNKKVNIIHDNNDIPLVSTNNKSQNDIA</sequence>
<dbReference type="InterPro" id="IPR013320">
    <property type="entry name" value="ConA-like_dom_sf"/>
</dbReference>
<dbReference type="Proteomes" id="UP000663860">
    <property type="component" value="Unassembled WGS sequence"/>
</dbReference>
<dbReference type="Pfam" id="PF00629">
    <property type="entry name" value="MAM"/>
    <property type="match status" value="1"/>
</dbReference>
<dbReference type="PROSITE" id="PS51257">
    <property type="entry name" value="PROKAR_LIPOPROTEIN"/>
    <property type="match status" value="1"/>
</dbReference>
<dbReference type="Proteomes" id="UP000663891">
    <property type="component" value="Unassembled WGS sequence"/>
</dbReference>
<feature type="compositionally biased region" description="Low complexity" evidence="1">
    <location>
        <begin position="237"/>
        <end position="254"/>
    </location>
</feature>
<evidence type="ECO:0000259" key="4">
    <source>
        <dbReference type="PROSITE" id="PS50060"/>
    </source>
</evidence>
<dbReference type="EMBL" id="CAJOAY010000809">
    <property type="protein sequence ID" value="CAF3739019.1"/>
    <property type="molecule type" value="Genomic_DNA"/>
</dbReference>
<proteinExistence type="predicted"/>
<dbReference type="Proteomes" id="UP000663881">
    <property type="component" value="Unassembled WGS sequence"/>
</dbReference>
<feature type="region of interest" description="Disordered" evidence="1">
    <location>
        <begin position="233"/>
        <end position="254"/>
    </location>
</feature>
<feature type="signal peptide" evidence="3">
    <location>
        <begin position="1"/>
        <end position="17"/>
    </location>
</feature>
<dbReference type="PROSITE" id="PS50060">
    <property type="entry name" value="MAM_2"/>
    <property type="match status" value="1"/>
</dbReference>
<gene>
    <name evidence="5" type="ORF">IZO911_LOCUS6125</name>
    <name evidence="8" type="ORF">KXQ929_LOCUS26045</name>
    <name evidence="7" type="ORF">OKA104_LOCUS14978</name>
    <name evidence="6" type="ORF">VCS650_LOCUS28845</name>
</gene>
<comment type="caution">
    <text evidence="5">The sequence shown here is derived from an EMBL/GenBank/DDBJ whole genome shotgun (WGS) entry which is preliminary data.</text>
</comment>
<evidence type="ECO:0000256" key="3">
    <source>
        <dbReference type="SAM" id="SignalP"/>
    </source>
</evidence>
<evidence type="ECO:0000256" key="2">
    <source>
        <dbReference type="SAM" id="Phobius"/>
    </source>
</evidence>
<evidence type="ECO:0000256" key="1">
    <source>
        <dbReference type="SAM" id="MobiDB-lite"/>
    </source>
</evidence>
<dbReference type="SUPFAM" id="SSF49899">
    <property type="entry name" value="Concanavalin A-like lectins/glucanases"/>
    <property type="match status" value="1"/>
</dbReference>
<evidence type="ECO:0000313" key="7">
    <source>
        <dbReference type="EMBL" id="CAF3739019.1"/>
    </source>
</evidence>
<evidence type="ECO:0000313" key="8">
    <source>
        <dbReference type="EMBL" id="CAF3958455.1"/>
    </source>
</evidence>
<dbReference type="Gene3D" id="2.60.120.200">
    <property type="match status" value="1"/>
</dbReference>
<dbReference type="GO" id="GO:0016020">
    <property type="term" value="C:membrane"/>
    <property type="evidence" value="ECO:0007669"/>
    <property type="project" value="InterPro"/>
</dbReference>
<organism evidence="5 9">
    <name type="scientific">Adineta steineri</name>
    <dbReference type="NCBI Taxonomy" id="433720"/>
    <lineage>
        <taxon>Eukaryota</taxon>
        <taxon>Metazoa</taxon>
        <taxon>Spiralia</taxon>
        <taxon>Gnathifera</taxon>
        <taxon>Rotifera</taxon>
        <taxon>Eurotatoria</taxon>
        <taxon>Bdelloidea</taxon>
        <taxon>Adinetida</taxon>
        <taxon>Adinetidae</taxon>
        <taxon>Adineta</taxon>
    </lineage>
</organism>
<evidence type="ECO:0000313" key="6">
    <source>
        <dbReference type="EMBL" id="CAF1260497.1"/>
    </source>
</evidence>
<dbReference type="InterPro" id="IPR000998">
    <property type="entry name" value="MAM_dom"/>
</dbReference>
<dbReference type="EMBL" id="CAJOBB010002318">
    <property type="protein sequence ID" value="CAF3958455.1"/>
    <property type="molecule type" value="Genomic_DNA"/>
</dbReference>
<protein>
    <recommendedName>
        <fullName evidence="4">MAM domain-containing protein</fullName>
    </recommendedName>
</protein>
<dbReference type="OrthoDB" id="10218736at2759"/>
<feature type="region of interest" description="Disordered" evidence="1">
    <location>
        <begin position="275"/>
        <end position="297"/>
    </location>
</feature>
<feature type="transmembrane region" description="Helical" evidence="2">
    <location>
        <begin position="337"/>
        <end position="363"/>
    </location>
</feature>
<accession>A0A813RU56</accession>
<name>A0A813RU56_9BILA</name>
<evidence type="ECO:0000313" key="5">
    <source>
        <dbReference type="EMBL" id="CAF0786017.1"/>
    </source>
</evidence>
<keyword evidence="3" id="KW-0732">Signal</keyword>
<keyword evidence="2" id="KW-0472">Membrane</keyword>
<reference evidence="5" key="1">
    <citation type="submission" date="2021-02" db="EMBL/GenBank/DDBJ databases">
        <authorList>
            <person name="Nowell W R."/>
        </authorList>
    </citation>
    <scope>NUCLEOTIDE SEQUENCE</scope>
</reference>